<keyword evidence="1" id="KW-1133">Transmembrane helix</keyword>
<accession>A0A6J8CY43</accession>
<protein>
    <submittedName>
        <fullName evidence="2">Uncharacterized protein</fullName>
    </submittedName>
</protein>
<evidence type="ECO:0000313" key="2">
    <source>
        <dbReference type="EMBL" id="CAC5399862.1"/>
    </source>
</evidence>
<name>A0A6J8CY43_MYTCO</name>
<keyword evidence="3" id="KW-1185">Reference proteome</keyword>
<sequence>MILSVVLYIVACIVRVFGNINNVFWTVQRLPIIIGGNNTLLCDTASIKESKVTWMKKSDVIVHHGLVFYPLKYTEYSSIKGSFLNIMNTGVDDINVSYTCISDVFSFDAILKLNESNYIVLPNQKRTNITWSLKETIGVNVSFQHVYPMPKCELFHNEILLSTTNSTDSHMKDIFYKDASISLINNSNICGGNIKLRCTLLTLNMHVDRTNVLPACNEKYFEITTTSNTDSERLFPLYIAVSGFVTTCIVVAICLIRGTRKALLEPDHDENNQLQVLVNSSLL</sequence>
<proteinExistence type="predicted"/>
<dbReference type="OrthoDB" id="6121342at2759"/>
<evidence type="ECO:0000313" key="3">
    <source>
        <dbReference type="Proteomes" id="UP000507470"/>
    </source>
</evidence>
<dbReference type="AlphaFoldDB" id="A0A6J8CY43"/>
<feature type="transmembrane region" description="Helical" evidence="1">
    <location>
        <begin position="235"/>
        <end position="256"/>
    </location>
</feature>
<keyword evidence="1" id="KW-0812">Transmembrane</keyword>
<reference evidence="2 3" key="1">
    <citation type="submission" date="2020-06" db="EMBL/GenBank/DDBJ databases">
        <authorList>
            <person name="Li R."/>
            <person name="Bekaert M."/>
        </authorList>
    </citation>
    <scope>NUCLEOTIDE SEQUENCE [LARGE SCALE GENOMIC DNA]</scope>
    <source>
        <strain evidence="3">wild</strain>
    </source>
</reference>
<organism evidence="2 3">
    <name type="scientific">Mytilus coruscus</name>
    <name type="common">Sea mussel</name>
    <dbReference type="NCBI Taxonomy" id="42192"/>
    <lineage>
        <taxon>Eukaryota</taxon>
        <taxon>Metazoa</taxon>
        <taxon>Spiralia</taxon>
        <taxon>Lophotrochozoa</taxon>
        <taxon>Mollusca</taxon>
        <taxon>Bivalvia</taxon>
        <taxon>Autobranchia</taxon>
        <taxon>Pteriomorphia</taxon>
        <taxon>Mytilida</taxon>
        <taxon>Mytiloidea</taxon>
        <taxon>Mytilidae</taxon>
        <taxon>Mytilinae</taxon>
        <taxon>Mytilus</taxon>
    </lineage>
</organism>
<dbReference type="EMBL" id="CACVKT020006109">
    <property type="protein sequence ID" value="CAC5399862.1"/>
    <property type="molecule type" value="Genomic_DNA"/>
</dbReference>
<evidence type="ECO:0000256" key="1">
    <source>
        <dbReference type="SAM" id="Phobius"/>
    </source>
</evidence>
<gene>
    <name evidence="2" type="ORF">MCOR_34094</name>
</gene>
<keyword evidence="1" id="KW-0472">Membrane</keyword>
<dbReference type="Proteomes" id="UP000507470">
    <property type="component" value="Unassembled WGS sequence"/>
</dbReference>